<dbReference type="Pfam" id="PF13411">
    <property type="entry name" value="MerR_1"/>
    <property type="match status" value="1"/>
</dbReference>
<keyword evidence="3" id="KW-1185">Reference proteome</keyword>
<dbReference type="PANTHER" id="PTHR30204">
    <property type="entry name" value="REDOX-CYCLING DRUG-SENSING TRANSCRIPTIONAL ACTIVATOR SOXR"/>
    <property type="match status" value="1"/>
</dbReference>
<feature type="domain" description="HTH merR-type" evidence="1">
    <location>
        <begin position="1"/>
        <end position="70"/>
    </location>
</feature>
<gene>
    <name evidence="2" type="ORF">KJP28_02690</name>
</gene>
<proteinExistence type="predicted"/>
<sequence length="134" mass="15062">MFSIGDLSRHTGVKVPTIRYYEQVGLIEADERTEGNQRRYSRAGLERLGFIRHARDLGLSLDAIRALVALDPADHATTHAIAREHLADIRDRMGRLARLEAELKRIMAACDGSHDHECNILEAFADHGQCAHEH</sequence>
<name>A0ABS6SXY5_9RHOB</name>
<dbReference type="PROSITE" id="PS50937">
    <property type="entry name" value="HTH_MERR_2"/>
    <property type="match status" value="1"/>
</dbReference>
<accession>A0ABS6SXY5</accession>
<dbReference type="PROSITE" id="PS00552">
    <property type="entry name" value="HTH_MERR_1"/>
    <property type="match status" value="1"/>
</dbReference>
<dbReference type="Proteomes" id="UP000756530">
    <property type="component" value="Unassembled WGS sequence"/>
</dbReference>
<evidence type="ECO:0000313" key="2">
    <source>
        <dbReference type="EMBL" id="MBV7377817.1"/>
    </source>
</evidence>
<dbReference type="PANTHER" id="PTHR30204:SF92">
    <property type="entry name" value="HTH-TYPE TRANSCRIPTIONAL REGULATOR ZNTR"/>
    <property type="match status" value="1"/>
</dbReference>
<comment type="caution">
    <text evidence="2">The sequence shown here is derived from an EMBL/GenBank/DDBJ whole genome shotgun (WGS) entry which is preliminary data.</text>
</comment>
<dbReference type="SMART" id="SM00422">
    <property type="entry name" value="HTH_MERR"/>
    <property type="match status" value="1"/>
</dbReference>
<evidence type="ECO:0000259" key="1">
    <source>
        <dbReference type="PROSITE" id="PS50937"/>
    </source>
</evidence>
<protein>
    <submittedName>
        <fullName evidence="2">Helix-turn-helix domain-containing protein</fullName>
    </submittedName>
</protein>
<reference evidence="2 3" key="1">
    <citation type="submission" date="2021-05" db="EMBL/GenBank/DDBJ databases">
        <title>Culturable bacteria isolated from Daya Bay.</title>
        <authorList>
            <person name="Zheng W."/>
            <person name="Yu S."/>
            <person name="Huang Y."/>
        </authorList>
    </citation>
    <scope>NUCLEOTIDE SEQUENCE [LARGE SCALE GENOMIC DNA]</scope>
    <source>
        <strain evidence="2 3">DP4N28-5</strain>
    </source>
</reference>
<dbReference type="CDD" id="cd04785">
    <property type="entry name" value="HTH_CadR-PbrR-like"/>
    <property type="match status" value="1"/>
</dbReference>
<dbReference type="EMBL" id="JAHUZE010000001">
    <property type="protein sequence ID" value="MBV7377817.1"/>
    <property type="molecule type" value="Genomic_DNA"/>
</dbReference>
<dbReference type="InterPro" id="IPR047057">
    <property type="entry name" value="MerR_fam"/>
</dbReference>
<dbReference type="InterPro" id="IPR000551">
    <property type="entry name" value="MerR-type_HTH_dom"/>
</dbReference>
<dbReference type="RefSeq" id="WP_218390686.1">
    <property type="nucleotide sequence ID" value="NZ_JAHUZE010000001.1"/>
</dbReference>
<evidence type="ECO:0000313" key="3">
    <source>
        <dbReference type="Proteomes" id="UP000756530"/>
    </source>
</evidence>
<organism evidence="2 3">
    <name type="scientific">Maritimibacter dapengensis</name>
    <dbReference type="NCBI Taxonomy" id="2836868"/>
    <lineage>
        <taxon>Bacteria</taxon>
        <taxon>Pseudomonadati</taxon>
        <taxon>Pseudomonadota</taxon>
        <taxon>Alphaproteobacteria</taxon>
        <taxon>Rhodobacterales</taxon>
        <taxon>Roseobacteraceae</taxon>
        <taxon>Maritimibacter</taxon>
    </lineage>
</organism>